<protein>
    <recommendedName>
        <fullName evidence="5">3-carboxymuconate cyclase</fullName>
    </recommendedName>
</protein>
<evidence type="ECO:0000256" key="1">
    <source>
        <dbReference type="ARBA" id="ARBA00005564"/>
    </source>
</evidence>
<keyword evidence="2" id="KW-0732">Signal</keyword>
<evidence type="ECO:0000313" key="4">
    <source>
        <dbReference type="Proteomes" id="UP000502508"/>
    </source>
</evidence>
<dbReference type="Pfam" id="PF10282">
    <property type="entry name" value="Lactonase"/>
    <property type="match status" value="2"/>
</dbReference>
<organism evidence="3 4">
    <name type="scientific">Phytohabitans flavus</name>
    <dbReference type="NCBI Taxonomy" id="1076124"/>
    <lineage>
        <taxon>Bacteria</taxon>
        <taxon>Bacillati</taxon>
        <taxon>Actinomycetota</taxon>
        <taxon>Actinomycetes</taxon>
        <taxon>Micromonosporales</taxon>
        <taxon>Micromonosporaceae</taxon>
    </lineage>
</organism>
<dbReference type="InterPro" id="IPR050282">
    <property type="entry name" value="Cycloisomerase_2"/>
</dbReference>
<dbReference type="Proteomes" id="UP000502508">
    <property type="component" value="Chromosome"/>
</dbReference>
<dbReference type="Gene3D" id="2.130.10.10">
    <property type="entry name" value="YVTN repeat-like/Quinoprotein amine dehydrogenase"/>
    <property type="match status" value="1"/>
</dbReference>
<comment type="similarity">
    <text evidence="1">Belongs to the cycloisomerase 2 family.</text>
</comment>
<feature type="chain" id="PRO_5026304717" description="3-carboxymuconate cyclase" evidence="2">
    <location>
        <begin position="28"/>
        <end position="381"/>
    </location>
</feature>
<proteinExistence type="inferred from homology"/>
<feature type="signal peptide" evidence="2">
    <location>
        <begin position="1"/>
        <end position="27"/>
    </location>
</feature>
<dbReference type="KEGG" id="pfla:Pflav_014310"/>
<sequence length="381" mass="39680">MRSKRIIAATLLAGLVSGLFASGTAEAGERHRPDHDGTHAVFVQTNKPSGNTIVVYDREKDGDLRRVREVRTGGLGGATLGPPVDALASQGSLIFQNDLLFAVNAGSNTVTLFRVKGDRLERLQVIGSGGLLPVSIAVREDLVYVLNAGGAGAVQGYRLEKNKRLVPITGAHRSLGLNNTNPPAFATSPAQVGISPDGHFVLVSTKTLNIIFTFAIGRSGQLARQPIANTDEGGPFGFTFDTRGKLVVSETTANAATRFRLLPNGRLAQIGPSVPNGQTASCWIQRVGRFFYVANAGTSTISSYTIDSRGNLVLLAAVAAATGGGSIDMTTSGGFLYVQNAAAGNVQGYKVNRNGSLTLVTTVTGLPQFANGIGMEGIAAS</sequence>
<evidence type="ECO:0000256" key="2">
    <source>
        <dbReference type="SAM" id="SignalP"/>
    </source>
</evidence>
<keyword evidence="4" id="KW-1185">Reference proteome</keyword>
<accession>A0A6F8XML0</accession>
<dbReference type="RefSeq" id="WP_173034585.1">
    <property type="nucleotide sequence ID" value="NZ_AP022870.1"/>
</dbReference>
<dbReference type="InterPro" id="IPR019405">
    <property type="entry name" value="Lactonase_7-beta_prop"/>
</dbReference>
<evidence type="ECO:0008006" key="5">
    <source>
        <dbReference type="Google" id="ProtNLM"/>
    </source>
</evidence>
<dbReference type="SUPFAM" id="SSF50956">
    <property type="entry name" value="Thermostable phytase (3-phytase)"/>
    <property type="match status" value="1"/>
</dbReference>
<dbReference type="PANTHER" id="PTHR30344:SF1">
    <property type="entry name" value="6-PHOSPHOGLUCONOLACTONASE"/>
    <property type="match status" value="1"/>
</dbReference>
<reference evidence="3 4" key="2">
    <citation type="submission" date="2020-03" db="EMBL/GenBank/DDBJ databases">
        <authorList>
            <person name="Ichikawa N."/>
            <person name="Kimura A."/>
            <person name="Kitahashi Y."/>
            <person name="Uohara A."/>
        </authorList>
    </citation>
    <scope>NUCLEOTIDE SEQUENCE [LARGE SCALE GENOMIC DNA]</scope>
    <source>
        <strain evidence="3 4">NBRC 107702</strain>
    </source>
</reference>
<dbReference type="PANTHER" id="PTHR30344">
    <property type="entry name" value="6-PHOSPHOGLUCONOLACTONASE-RELATED"/>
    <property type="match status" value="1"/>
</dbReference>
<dbReference type="InterPro" id="IPR015943">
    <property type="entry name" value="WD40/YVTN_repeat-like_dom_sf"/>
</dbReference>
<dbReference type="GO" id="GO:0017057">
    <property type="term" value="F:6-phosphogluconolactonase activity"/>
    <property type="evidence" value="ECO:0007669"/>
    <property type="project" value="TreeGrafter"/>
</dbReference>
<reference evidence="3 4" key="1">
    <citation type="submission" date="2020-03" db="EMBL/GenBank/DDBJ databases">
        <title>Whole genome shotgun sequence of Phytohabitans flavus NBRC 107702.</title>
        <authorList>
            <person name="Komaki H."/>
            <person name="Tamura T."/>
        </authorList>
    </citation>
    <scope>NUCLEOTIDE SEQUENCE [LARGE SCALE GENOMIC DNA]</scope>
    <source>
        <strain evidence="3 4">NBRC 107702</strain>
    </source>
</reference>
<name>A0A6F8XML0_9ACTN</name>
<evidence type="ECO:0000313" key="3">
    <source>
        <dbReference type="EMBL" id="BCB75021.1"/>
    </source>
</evidence>
<dbReference type="AlphaFoldDB" id="A0A6F8XML0"/>
<gene>
    <name evidence="3" type="ORF">Pflav_014310</name>
</gene>
<dbReference type="EMBL" id="AP022870">
    <property type="protein sequence ID" value="BCB75021.1"/>
    <property type="molecule type" value="Genomic_DNA"/>
</dbReference>
<dbReference type="SUPFAM" id="SSF63825">
    <property type="entry name" value="YWTD domain"/>
    <property type="match status" value="1"/>
</dbReference>